<accession>A0ABD5PGJ7</accession>
<keyword evidence="1" id="KW-1133">Transmembrane helix</keyword>
<feature type="transmembrane region" description="Helical" evidence="1">
    <location>
        <begin position="38"/>
        <end position="56"/>
    </location>
</feature>
<dbReference type="PROSITE" id="PS51318">
    <property type="entry name" value="TAT"/>
    <property type="match status" value="1"/>
</dbReference>
<feature type="transmembrane region" description="Helical" evidence="1">
    <location>
        <begin position="76"/>
        <end position="95"/>
    </location>
</feature>
<comment type="caution">
    <text evidence="3">The sequence shown here is derived from an EMBL/GenBank/DDBJ whole genome shotgun (WGS) entry which is preliminary data.</text>
</comment>
<dbReference type="Proteomes" id="UP001595921">
    <property type="component" value="Unassembled WGS sequence"/>
</dbReference>
<feature type="domain" description="DUF7575" evidence="2">
    <location>
        <begin position="104"/>
        <end position="130"/>
    </location>
</feature>
<evidence type="ECO:0000256" key="1">
    <source>
        <dbReference type="SAM" id="Phobius"/>
    </source>
</evidence>
<evidence type="ECO:0000313" key="4">
    <source>
        <dbReference type="Proteomes" id="UP001595921"/>
    </source>
</evidence>
<feature type="transmembrane region" description="Helical" evidence="1">
    <location>
        <begin position="12"/>
        <end position="31"/>
    </location>
</feature>
<name>A0ABD5PGJ7_9EURY</name>
<sequence length="139" mass="15351">MTDTSRRAFVAAMIGAIGAVVGVAGLGHLFLREWRRAVAWFALSAGASLVLLTMAFDPARLMEPGFLLDVQQWPRWVVVTLFVLLSLSIFDAYVLGRRSHAGTEGPTCPACARPVDPEMGFCHWCTLEFEDPRPDEPHH</sequence>
<protein>
    <submittedName>
        <fullName evidence="3">Zinc ribbon domain-containing protein</fullName>
    </submittedName>
</protein>
<reference evidence="3 4" key="1">
    <citation type="journal article" date="2019" name="Int. J. Syst. Evol. Microbiol.">
        <title>The Global Catalogue of Microorganisms (GCM) 10K type strain sequencing project: providing services to taxonomists for standard genome sequencing and annotation.</title>
        <authorList>
            <consortium name="The Broad Institute Genomics Platform"/>
            <consortium name="The Broad Institute Genome Sequencing Center for Infectious Disease"/>
            <person name="Wu L."/>
            <person name="Ma J."/>
        </authorList>
    </citation>
    <scope>NUCLEOTIDE SEQUENCE [LARGE SCALE GENOMIC DNA]</scope>
    <source>
        <strain evidence="3 4">CGMCC 1.12553</strain>
    </source>
</reference>
<proteinExistence type="predicted"/>
<keyword evidence="1" id="KW-0812">Transmembrane</keyword>
<dbReference type="EMBL" id="JBHSDS010000010">
    <property type="protein sequence ID" value="MFC4360032.1"/>
    <property type="molecule type" value="Genomic_DNA"/>
</dbReference>
<keyword evidence="1" id="KW-0472">Membrane</keyword>
<dbReference type="InterPro" id="IPR055997">
    <property type="entry name" value="DUF7575"/>
</dbReference>
<evidence type="ECO:0000313" key="3">
    <source>
        <dbReference type="EMBL" id="MFC4360032.1"/>
    </source>
</evidence>
<dbReference type="Pfam" id="PF24460">
    <property type="entry name" value="DUF7575"/>
    <property type="match status" value="1"/>
</dbReference>
<gene>
    <name evidence="3" type="ORF">ACFO0N_18950</name>
</gene>
<dbReference type="AlphaFoldDB" id="A0ABD5PGJ7"/>
<dbReference type="InterPro" id="IPR006311">
    <property type="entry name" value="TAT_signal"/>
</dbReference>
<evidence type="ECO:0000259" key="2">
    <source>
        <dbReference type="Pfam" id="PF24460"/>
    </source>
</evidence>
<organism evidence="3 4">
    <name type="scientific">Halobium salinum</name>
    <dbReference type="NCBI Taxonomy" id="1364940"/>
    <lineage>
        <taxon>Archaea</taxon>
        <taxon>Methanobacteriati</taxon>
        <taxon>Methanobacteriota</taxon>
        <taxon>Stenosarchaea group</taxon>
        <taxon>Halobacteria</taxon>
        <taxon>Halobacteriales</taxon>
        <taxon>Haloferacaceae</taxon>
        <taxon>Halobium</taxon>
    </lineage>
</organism>
<keyword evidence="4" id="KW-1185">Reference proteome</keyword>
<dbReference type="RefSeq" id="WP_267623271.1">
    <property type="nucleotide sequence ID" value="NZ_JAODIW010000008.1"/>
</dbReference>